<dbReference type="GO" id="GO:0003677">
    <property type="term" value="F:DNA binding"/>
    <property type="evidence" value="ECO:0007669"/>
    <property type="project" value="UniProtKB-KW"/>
</dbReference>
<proteinExistence type="predicted"/>
<feature type="domain" description="Helix-turn-helix" evidence="1">
    <location>
        <begin position="79"/>
        <end position="127"/>
    </location>
</feature>
<protein>
    <submittedName>
        <fullName evidence="2">Excisionase family DNA-binding protein</fullName>
    </submittedName>
</protein>
<evidence type="ECO:0000259" key="1">
    <source>
        <dbReference type="Pfam" id="PF12728"/>
    </source>
</evidence>
<dbReference type="InterPro" id="IPR010093">
    <property type="entry name" value="SinI_DNA-bd"/>
</dbReference>
<name>A0A8J7KYF6_9CYAN</name>
<reference evidence="2 3" key="1">
    <citation type="journal article" date="2021" name="Int. J. Syst. Evol. Microbiol.">
        <title>Amazonocrinis nigriterrae gen. nov., sp. nov., Atlanticothrix silvestris gen. nov., sp. nov. and Dendronalium phyllosphericum gen. nov., sp. nov., nostocacean cyanobacteria from Brazilian environments.</title>
        <authorList>
            <person name="Alvarenga D.O."/>
            <person name="Andreote A.P.D."/>
            <person name="Branco L.H.Z."/>
            <person name="Delbaje E."/>
            <person name="Cruz R.B."/>
            <person name="Varani A.M."/>
            <person name="Fiore M.F."/>
        </authorList>
    </citation>
    <scope>NUCLEOTIDE SEQUENCE [LARGE SCALE GENOMIC DNA]</scope>
    <source>
        <strain evidence="2 3">CENA357</strain>
    </source>
</reference>
<comment type="caution">
    <text evidence="2">The sequence shown here is derived from an EMBL/GenBank/DDBJ whole genome shotgun (WGS) entry which is preliminary data.</text>
</comment>
<sequence length="152" mass="17477">MAIVSRQNLPVESVMAQEQEKLSIKQLESILQFEGSQARLVVNGEEITIPDSVYQVLRQAVHAMALGKAISIVPQERELTTQQAAEFLNVSRPYLIKLLEQGEIPYVMVGTHRRVRFEDLVKYKKQRDSKRSQLLQQLIEMSEEAGLYEYDE</sequence>
<organism evidence="2 3">
    <name type="scientific">Atlanticothrix silvestris CENA357</name>
    <dbReference type="NCBI Taxonomy" id="1725252"/>
    <lineage>
        <taxon>Bacteria</taxon>
        <taxon>Bacillati</taxon>
        <taxon>Cyanobacteriota</taxon>
        <taxon>Cyanophyceae</taxon>
        <taxon>Nostocales</taxon>
        <taxon>Nodulariaceae</taxon>
        <taxon>Atlanticothrix</taxon>
        <taxon>Atlanticothrix silvestris</taxon>
    </lineage>
</organism>
<dbReference type="Pfam" id="PF12728">
    <property type="entry name" value="HTH_17"/>
    <property type="match status" value="1"/>
</dbReference>
<dbReference type="RefSeq" id="WP_214437611.1">
    <property type="nucleotide sequence ID" value="NZ_JAECZB010000003.1"/>
</dbReference>
<accession>A0A8J7KYF6</accession>
<dbReference type="NCBIfam" id="TIGR01764">
    <property type="entry name" value="excise"/>
    <property type="match status" value="1"/>
</dbReference>
<gene>
    <name evidence="2" type="ORF">I8751_02670</name>
</gene>
<dbReference type="InterPro" id="IPR009061">
    <property type="entry name" value="DNA-bd_dom_put_sf"/>
</dbReference>
<keyword evidence="3" id="KW-1185">Reference proteome</keyword>
<dbReference type="AlphaFoldDB" id="A0A8J7KYF6"/>
<dbReference type="EMBL" id="JAECZB010000003">
    <property type="protein sequence ID" value="MBH8551304.1"/>
    <property type="molecule type" value="Genomic_DNA"/>
</dbReference>
<keyword evidence="2" id="KW-0238">DNA-binding</keyword>
<dbReference type="InterPro" id="IPR041657">
    <property type="entry name" value="HTH_17"/>
</dbReference>
<evidence type="ECO:0000313" key="2">
    <source>
        <dbReference type="EMBL" id="MBH8551304.1"/>
    </source>
</evidence>
<dbReference type="SUPFAM" id="SSF46955">
    <property type="entry name" value="Putative DNA-binding domain"/>
    <property type="match status" value="1"/>
</dbReference>
<dbReference type="Proteomes" id="UP000599391">
    <property type="component" value="Unassembled WGS sequence"/>
</dbReference>
<evidence type="ECO:0000313" key="3">
    <source>
        <dbReference type="Proteomes" id="UP000599391"/>
    </source>
</evidence>